<feature type="transmembrane region" description="Helical" evidence="3">
    <location>
        <begin position="16"/>
        <end position="36"/>
    </location>
</feature>
<dbReference type="NCBIfam" id="TIGR01826">
    <property type="entry name" value="CofD_related"/>
    <property type="match status" value="1"/>
</dbReference>
<comment type="function">
    <text evidence="2">Required for morphogenesis under gluconeogenic growth conditions.</text>
</comment>
<name>A0ABS4F2E0_9CLOT</name>
<gene>
    <name evidence="4" type="ORF">J2Z53_001998</name>
</gene>
<evidence type="ECO:0000256" key="3">
    <source>
        <dbReference type="SAM" id="Phobius"/>
    </source>
</evidence>
<dbReference type="CDD" id="cd07187">
    <property type="entry name" value="YvcK_like"/>
    <property type="match status" value="1"/>
</dbReference>
<evidence type="ECO:0000313" key="5">
    <source>
        <dbReference type="Proteomes" id="UP000783390"/>
    </source>
</evidence>
<feature type="transmembrane region" description="Helical" evidence="3">
    <location>
        <begin position="42"/>
        <end position="63"/>
    </location>
</feature>
<accession>A0ABS4F2E0</accession>
<sequence length="457" mass="51131">MRLSEWFKPGIKVKRWIAFGLFGVLLIAFGFTELVTHRVYDMYYKLFYICLNITGVFVIYISITEGMKSVIALMNKGYIKMSLDSKKIETLITEKRLLVKGPKIVVIGGGTGLSTMLRGLKYYTSNITAIVTVGDDGGGSGDLREDLGMLPPGDIRNCLLALSDTEPLMEDLLEYRFKDGRLKGQSFGNLFLAAMDGVSENFVDAVRKMSSVLAVTGKVLPVTLDDMKLMAYLENGNLIEGESYIPVEAIKQKSRIKKLTIDPIDAKPLSEALNAIKDADAIVMGPGSLYTSVLPNLLVKGITTEIRKSDALKIYISNVMTQPGETDGFNVCDHLNILRKYGGKDIVNCVIANVGSISADMKEKYKEKGSEVVKIDRSKIKDIDVDIVERNLVRIKNGTIKHDSDYLAQVLVETIMEKKLLYDRKKIIEYMYLSQRIKERDKIEKKIKRENSNNVES</sequence>
<keyword evidence="3" id="KW-1133">Transmembrane helix</keyword>
<evidence type="ECO:0000256" key="1">
    <source>
        <dbReference type="ARBA" id="ARBA00022490"/>
    </source>
</evidence>
<dbReference type="PANTHER" id="PTHR30135:SF3">
    <property type="entry name" value="GLUCONEOGENESIS FACTOR-RELATED"/>
    <property type="match status" value="1"/>
</dbReference>
<dbReference type="SUPFAM" id="SSF142338">
    <property type="entry name" value="CofD-like"/>
    <property type="match status" value="1"/>
</dbReference>
<dbReference type="Pfam" id="PF01933">
    <property type="entry name" value="CofD"/>
    <property type="match status" value="1"/>
</dbReference>
<comment type="caution">
    <text evidence="4">The sequence shown here is derived from an EMBL/GenBank/DDBJ whole genome shotgun (WGS) entry which is preliminary data.</text>
</comment>
<keyword evidence="5" id="KW-1185">Reference proteome</keyword>
<dbReference type="Gene3D" id="3.40.50.10680">
    <property type="entry name" value="CofD-like domains"/>
    <property type="match status" value="1"/>
</dbReference>
<evidence type="ECO:0000256" key="2">
    <source>
        <dbReference type="HAMAP-Rule" id="MF_00973"/>
    </source>
</evidence>
<proteinExistence type="inferred from homology"/>
<dbReference type="InterPro" id="IPR038136">
    <property type="entry name" value="CofD-like_dom_sf"/>
</dbReference>
<dbReference type="InterPro" id="IPR002882">
    <property type="entry name" value="CofD"/>
</dbReference>
<reference evidence="4 5" key="1">
    <citation type="submission" date="2021-03" db="EMBL/GenBank/DDBJ databases">
        <title>Genomic Encyclopedia of Type Strains, Phase IV (KMG-IV): sequencing the most valuable type-strain genomes for metagenomic binning, comparative biology and taxonomic classification.</title>
        <authorList>
            <person name="Goeker M."/>
        </authorList>
    </citation>
    <scope>NUCLEOTIDE SEQUENCE [LARGE SCALE GENOMIC DNA]</scope>
    <source>
        <strain evidence="4 5">DSM 3984</strain>
    </source>
</reference>
<dbReference type="EMBL" id="JAGGJZ010000006">
    <property type="protein sequence ID" value="MBP1890403.1"/>
    <property type="molecule type" value="Genomic_DNA"/>
</dbReference>
<comment type="similarity">
    <text evidence="2">Belongs to the gluconeogenesis factor family.</text>
</comment>
<keyword evidence="3" id="KW-0472">Membrane</keyword>
<dbReference type="RefSeq" id="WP_209797320.1">
    <property type="nucleotide sequence ID" value="NZ_JAGGJZ010000006.1"/>
</dbReference>
<keyword evidence="3" id="KW-0812">Transmembrane</keyword>
<evidence type="ECO:0000313" key="4">
    <source>
        <dbReference type="EMBL" id="MBP1890403.1"/>
    </source>
</evidence>
<protein>
    <recommendedName>
        <fullName evidence="2">Putative gluconeogenesis factor</fullName>
    </recommendedName>
</protein>
<dbReference type="PANTHER" id="PTHR30135">
    <property type="entry name" value="UNCHARACTERIZED PROTEIN YVCK-RELATED"/>
    <property type="match status" value="1"/>
</dbReference>
<organism evidence="4 5">
    <name type="scientific">Clostridium moniliforme</name>
    <dbReference type="NCBI Taxonomy" id="39489"/>
    <lineage>
        <taxon>Bacteria</taxon>
        <taxon>Bacillati</taxon>
        <taxon>Bacillota</taxon>
        <taxon>Clostridia</taxon>
        <taxon>Eubacteriales</taxon>
        <taxon>Clostridiaceae</taxon>
        <taxon>Clostridium</taxon>
    </lineage>
</organism>
<keyword evidence="1 2" id="KW-0963">Cytoplasm</keyword>
<dbReference type="HAMAP" id="MF_00973">
    <property type="entry name" value="Gluconeogen_factor"/>
    <property type="match status" value="1"/>
</dbReference>
<dbReference type="InterPro" id="IPR010119">
    <property type="entry name" value="Gluconeogen_factor"/>
</dbReference>
<comment type="subcellular location">
    <subcellularLocation>
        <location evidence="2">Cytoplasm</location>
    </subcellularLocation>
</comment>
<dbReference type="Proteomes" id="UP000783390">
    <property type="component" value="Unassembled WGS sequence"/>
</dbReference>